<keyword evidence="2" id="KW-1133">Transmembrane helix</keyword>
<feature type="compositionally biased region" description="Basic and acidic residues" evidence="1">
    <location>
        <begin position="77"/>
        <end position="89"/>
    </location>
</feature>
<feature type="region of interest" description="Disordered" evidence="1">
    <location>
        <begin position="64"/>
        <end position="89"/>
    </location>
</feature>
<comment type="caution">
    <text evidence="4">The sequence shown here is derived from an EMBL/GenBank/DDBJ whole genome shotgun (WGS) entry which is preliminary data.</text>
</comment>
<evidence type="ECO:0000256" key="1">
    <source>
        <dbReference type="SAM" id="MobiDB-lite"/>
    </source>
</evidence>
<protein>
    <submittedName>
        <fullName evidence="4">Uncharacterized protein</fullName>
    </submittedName>
</protein>
<evidence type="ECO:0000256" key="2">
    <source>
        <dbReference type="SAM" id="Phobius"/>
    </source>
</evidence>
<keyword evidence="2" id="KW-0812">Transmembrane</keyword>
<evidence type="ECO:0000313" key="4">
    <source>
        <dbReference type="EMBL" id="KAK7320622.1"/>
    </source>
</evidence>
<feature type="transmembrane region" description="Helical" evidence="2">
    <location>
        <begin position="28"/>
        <end position="44"/>
    </location>
</feature>
<accession>A0AAN9KN94</accession>
<reference evidence="4 5" key="1">
    <citation type="submission" date="2024-01" db="EMBL/GenBank/DDBJ databases">
        <title>The genomes of 5 underutilized Papilionoideae crops provide insights into root nodulation and disease resistanc.</title>
        <authorList>
            <person name="Jiang F."/>
        </authorList>
    </citation>
    <scope>NUCLEOTIDE SEQUENCE [LARGE SCALE GENOMIC DNA]</scope>
    <source>
        <strain evidence="4">LVBAO_FW01</strain>
        <tissue evidence="4">Leaves</tissue>
    </source>
</reference>
<feature type="signal peptide" evidence="3">
    <location>
        <begin position="1"/>
        <end position="18"/>
    </location>
</feature>
<dbReference type="EMBL" id="JAYMYQ010000007">
    <property type="protein sequence ID" value="KAK7320622.1"/>
    <property type="molecule type" value="Genomic_DNA"/>
</dbReference>
<keyword evidence="3" id="KW-0732">Signal</keyword>
<evidence type="ECO:0000256" key="3">
    <source>
        <dbReference type="SAM" id="SignalP"/>
    </source>
</evidence>
<keyword evidence="5" id="KW-1185">Reference proteome</keyword>
<proteinExistence type="predicted"/>
<sequence length="117" mass="12745">MTIMILITIAKLFSDSLAERLCISNHAIVSFNLLLCFVQALIMAKSGDHSKPIKLLLSPSSRESNHGIATTVNGGRGNEEAKQRVGDEGGVVRENLFKERAKPSQASSSLLYRNFGK</sequence>
<organism evidence="4 5">
    <name type="scientific">Canavalia gladiata</name>
    <name type="common">Sword bean</name>
    <name type="synonym">Dolichos gladiatus</name>
    <dbReference type="NCBI Taxonomy" id="3824"/>
    <lineage>
        <taxon>Eukaryota</taxon>
        <taxon>Viridiplantae</taxon>
        <taxon>Streptophyta</taxon>
        <taxon>Embryophyta</taxon>
        <taxon>Tracheophyta</taxon>
        <taxon>Spermatophyta</taxon>
        <taxon>Magnoliopsida</taxon>
        <taxon>eudicotyledons</taxon>
        <taxon>Gunneridae</taxon>
        <taxon>Pentapetalae</taxon>
        <taxon>rosids</taxon>
        <taxon>fabids</taxon>
        <taxon>Fabales</taxon>
        <taxon>Fabaceae</taxon>
        <taxon>Papilionoideae</taxon>
        <taxon>50 kb inversion clade</taxon>
        <taxon>NPAAA clade</taxon>
        <taxon>indigoferoid/millettioid clade</taxon>
        <taxon>Phaseoleae</taxon>
        <taxon>Canavalia</taxon>
    </lineage>
</organism>
<gene>
    <name evidence="4" type="ORF">VNO77_30266</name>
</gene>
<keyword evidence="2" id="KW-0472">Membrane</keyword>
<feature type="chain" id="PRO_5042831358" evidence="3">
    <location>
        <begin position="19"/>
        <end position="117"/>
    </location>
</feature>
<evidence type="ECO:0000313" key="5">
    <source>
        <dbReference type="Proteomes" id="UP001367508"/>
    </source>
</evidence>
<name>A0AAN9KN94_CANGL</name>
<dbReference type="Proteomes" id="UP001367508">
    <property type="component" value="Unassembled WGS sequence"/>
</dbReference>
<dbReference type="AlphaFoldDB" id="A0AAN9KN94"/>